<name>A0ABD6C9K3_9EURY</name>
<evidence type="ECO:0000259" key="2">
    <source>
        <dbReference type="Pfam" id="PF24035"/>
    </source>
</evidence>
<dbReference type="EMBL" id="JBHUDJ010000003">
    <property type="protein sequence ID" value="MFD1586851.1"/>
    <property type="molecule type" value="Genomic_DNA"/>
</dbReference>
<dbReference type="Pfam" id="PF24035">
    <property type="entry name" value="DUF7344"/>
    <property type="match status" value="1"/>
</dbReference>
<dbReference type="Gene3D" id="1.10.10.10">
    <property type="entry name" value="Winged helix-like DNA-binding domain superfamily/Winged helix DNA-binding domain"/>
    <property type="match status" value="1"/>
</dbReference>
<dbReference type="Proteomes" id="UP001597119">
    <property type="component" value="Unassembled WGS sequence"/>
</dbReference>
<dbReference type="InterPro" id="IPR055768">
    <property type="entry name" value="DUF7344"/>
</dbReference>
<feature type="domain" description="DUF7344" evidence="2">
    <location>
        <begin position="35"/>
        <end position="104"/>
    </location>
</feature>
<protein>
    <recommendedName>
        <fullName evidence="2">DUF7344 domain-containing protein</fullName>
    </recommendedName>
</protein>
<sequence>MNDDHQPHRGSAPPAADNPLGTRRAPVTPEIDTVFELLADVDRRRICLYLMRSDQTVVTVDDLVEILADEDDDQERLAIDLHHRHLPKLADAGIVEYDARSNTTRYWGQPTVEKWAEHVQSIDEQNRSSRSAP</sequence>
<dbReference type="InterPro" id="IPR036388">
    <property type="entry name" value="WH-like_DNA-bd_sf"/>
</dbReference>
<dbReference type="InterPro" id="IPR036390">
    <property type="entry name" value="WH_DNA-bd_sf"/>
</dbReference>
<organism evidence="3 4">
    <name type="scientific">Halorientalis brevis</name>
    <dbReference type="NCBI Taxonomy" id="1126241"/>
    <lineage>
        <taxon>Archaea</taxon>
        <taxon>Methanobacteriati</taxon>
        <taxon>Methanobacteriota</taxon>
        <taxon>Stenosarchaea group</taxon>
        <taxon>Halobacteria</taxon>
        <taxon>Halobacteriales</taxon>
        <taxon>Haloarculaceae</taxon>
        <taxon>Halorientalis</taxon>
    </lineage>
</organism>
<reference evidence="3 4" key="1">
    <citation type="journal article" date="2019" name="Int. J. Syst. Evol. Microbiol.">
        <title>The Global Catalogue of Microorganisms (GCM) 10K type strain sequencing project: providing services to taxonomists for standard genome sequencing and annotation.</title>
        <authorList>
            <consortium name="The Broad Institute Genomics Platform"/>
            <consortium name="The Broad Institute Genome Sequencing Center for Infectious Disease"/>
            <person name="Wu L."/>
            <person name="Ma J."/>
        </authorList>
    </citation>
    <scope>NUCLEOTIDE SEQUENCE [LARGE SCALE GENOMIC DNA]</scope>
    <source>
        <strain evidence="3 4">CGMCC 1.12125</strain>
    </source>
</reference>
<keyword evidence="4" id="KW-1185">Reference proteome</keyword>
<evidence type="ECO:0000256" key="1">
    <source>
        <dbReference type="SAM" id="MobiDB-lite"/>
    </source>
</evidence>
<proteinExistence type="predicted"/>
<dbReference type="SUPFAM" id="SSF46785">
    <property type="entry name" value="Winged helix' DNA-binding domain"/>
    <property type="match status" value="1"/>
</dbReference>
<dbReference type="RefSeq" id="WP_379814080.1">
    <property type="nucleotide sequence ID" value="NZ_JBHUDJ010000003.1"/>
</dbReference>
<evidence type="ECO:0000313" key="4">
    <source>
        <dbReference type="Proteomes" id="UP001597119"/>
    </source>
</evidence>
<comment type="caution">
    <text evidence="3">The sequence shown here is derived from an EMBL/GenBank/DDBJ whole genome shotgun (WGS) entry which is preliminary data.</text>
</comment>
<accession>A0ABD6C9K3</accession>
<feature type="region of interest" description="Disordered" evidence="1">
    <location>
        <begin position="1"/>
        <end position="25"/>
    </location>
</feature>
<gene>
    <name evidence="3" type="ORF">ACFR9U_07640</name>
</gene>
<dbReference type="AlphaFoldDB" id="A0ABD6C9K3"/>
<evidence type="ECO:0000313" key="3">
    <source>
        <dbReference type="EMBL" id="MFD1586851.1"/>
    </source>
</evidence>